<dbReference type="EMBL" id="JAMKFB020000258">
    <property type="protein sequence ID" value="KAL0151130.1"/>
    <property type="molecule type" value="Genomic_DNA"/>
</dbReference>
<protein>
    <recommendedName>
        <fullName evidence="3">Transposase element L1Md-A101/L1Md-A102/L1Md-A2</fullName>
    </recommendedName>
</protein>
<name>A0ABD0MLZ8_CIRMR</name>
<dbReference type="Gene3D" id="1.20.58.130">
    <property type="match status" value="1"/>
</dbReference>
<evidence type="ECO:0008006" key="3">
    <source>
        <dbReference type="Google" id="ProtNLM"/>
    </source>
</evidence>
<comment type="caution">
    <text evidence="1">The sequence shown here is derived from an EMBL/GenBank/DDBJ whole genome shotgun (WGS) entry which is preliminary data.</text>
</comment>
<accession>A0ABD0MLZ8</accession>
<sequence length="263" mass="29892">MASSLRKYKYTGKTAASKMDANAPSMTSESSKHTDFMDLKAELIASIKMEITALFQTELKNALSNKFDTLKSELQAVKSEIASNASALRSDLETIKMTVSDMDLQEKCLDMEGRMRRNIRILNVAEESGSCTPTSVSKLLKDTLKMDKEVLIERSHRTLQAKRADGKPRAIIAKLHYYQDYVEILRRVREIGPLHYKGSTILIFPDYPPSVARARSAFNEVRKLLRVRYGILHPAKLRITYNGTEKQFEYAVEAMTYVKNNIL</sequence>
<evidence type="ECO:0000313" key="2">
    <source>
        <dbReference type="Proteomes" id="UP001529510"/>
    </source>
</evidence>
<dbReference type="AlphaFoldDB" id="A0ABD0MLZ8"/>
<dbReference type="Gene3D" id="3.30.70.1820">
    <property type="entry name" value="L1 transposable element, RRM domain"/>
    <property type="match status" value="1"/>
</dbReference>
<dbReference type="Proteomes" id="UP001529510">
    <property type="component" value="Unassembled WGS sequence"/>
</dbReference>
<gene>
    <name evidence="1" type="ORF">M9458_053643</name>
</gene>
<dbReference type="InterPro" id="IPR004244">
    <property type="entry name" value="Transposase_22"/>
</dbReference>
<dbReference type="PANTHER" id="PTHR11505">
    <property type="entry name" value="L1 TRANSPOSABLE ELEMENT-RELATED"/>
    <property type="match status" value="1"/>
</dbReference>
<reference evidence="1 2" key="1">
    <citation type="submission" date="2024-05" db="EMBL/GenBank/DDBJ databases">
        <title>Genome sequencing and assembly of Indian major carp, Cirrhinus mrigala (Hamilton, 1822).</title>
        <authorList>
            <person name="Mohindra V."/>
            <person name="Chowdhury L.M."/>
            <person name="Lal K."/>
            <person name="Jena J.K."/>
        </authorList>
    </citation>
    <scope>NUCLEOTIDE SEQUENCE [LARGE SCALE GENOMIC DNA]</scope>
    <source>
        <strain evidence="1">CM1030</strain>
        <tissue evidence="1">Blood</tissue>
    </source>
</reference>
<proteinExistence type="predicted"/>
<organism evidence="1 2">
    <name type="scientific">Cirrhinus mrigala</name>
    <name type="common">Mrigala</name>
    <dbReference type="NCBI Taxonomy" id="683832"/>
    <lineage>
        <taxon>Eukaryota</taxon>
        <taxon>Metazoa</taxon>
        <taxon>Chordata</taxon>
        <taxon>Craniata</taxon>
        <taxon>Vertebrata</taxon>
        <taxon>Euteleostomi</taxon>
        <taxon>Actinopterygii</taxon>
        <taxon>Neopterygii</taxon>
        <taxon>Teleostei</taxon>
        <taxon>Ostariophysi</taxon>
        <taxon>Cypriniformes</taxon>
        <taxon>Cyprinidae</taxon>
        <taxon>Labeoninae</taxon>
        <taxon>Labeonini</taxon>
        <taxon>Cirrhinus</taxon>
    </lineage>
</organism>
<evidence type="ECO:0000313" key="1">
    <source>
        <dbReference type="EMBL" id="KAL0151130.1"/>
    </source>
</evidence>
<keyword evidence="2" id="KW-1185">Reference proteome</keyword>